<evidence type="ECO:0000256" key="1">
    <source>
        <dbReference type="SAM" id="MobiDB-lite"/>
    </source>
</evidence>
<reference evidence="2" key="1">
    <citation type="journal article" date="2004" name="Nature">
        <title>Genome duplication in the teleost fish Tetraodon nigroviridis reveals the early vertebrate proto-karyotype.</title>
        <authorList>
            <person name="Jaillon O."/>
            <person name="Aury J.-M."/>
            <person name="Brunet F."/>
            <person name="Petit J.-L."/>
            <person name="Stange-Thomann N."/>
            <person name="Mauceli E."/>
            <person name="Bouneau L."/>
            <person name="Fischer C."/>
            <person name="Ozouf-Costaz C."/>
            <person name="Bernot A."/>
            <person name="Nicaud S."/>
            <person name="Jaffe D."/>
            <person name="Fisher S."/>
            <person name="Lutfalla G."/>
            <person name="Dossat C."/>
            <person name="Segurens B."/>
            <person name="Dasilva C."/>
            <person name="Salanoubat M."/>
            <person name="Levy M."/>
            <person name="Boudet N."/>
            <person name="Castellano S."/>
            <person name="Anthouard V."/>
            <person name="Jubin C."/>
            <person name="Castelli V."/>
            <person name="Katinka M."/>
            <person name="Vacherie B."/>
            <person name="Biemont C."/>
            <person name="Skalli Z."/>
            <person name="Cattolico L."/>
            <person name="Poulain J."/>
            <person name="De Berardinis V."/>
            <person name="Cruaud C."/>
            <person name="Duprat S."/>
            <person name="Brottier P."/>
            <person name="Coutanceau J.-P."/>
            <person name="Gouzy J."/>
            <person name="Parra G."/>
            <person name="Lardier G."/>
            <person name="Chapple C."/>
            <person name="McKernan K.J."/>
            <person name="McEwan P."/>
            <person name="Bosak S."/>
            <person name="Kellis M."/>
            <person name="Volff J.-N."/>
            <person name="Guigo R."/>
            <person name="Zody M.C."/>
            <person name="Mesirov J."/>
            <person name="Lindblad-Toh K."/>
            <person name="Birren B."/>
            <person name="Nusbaum C."/>
            <person name="Kahn D."/>
            <person name="Robinson-Rechavi M."/>
            <person name="Laudet V."/>
            <person name="Schachter V."/>
            <person name="Quetier F."/>
            <person name="Saurin W."/>
            <person name="Scarpelli C."/>
            <person name="Wincker P."/>
            <person name="Lander E.S."/>
            <person name="Weissenbach J."/>
            <person name="Roest Crollius H."/>
        </authorList>
    </citation>
    <scope>NUCLEOTIDE SEQUENCE [LARGE SCALE GENOMIC DNA]</scope>
</reference>
<feature type="region of interest" description="Disordered" evidence="1">
    <location>
        <begin position="1"/>
        <end position="40"/>
    </location>
</feature>
<sequence>MPSPSNEGEDQGASPVNGPSVGSYLSTGKRKARSKEKKGTISANIAGTKYEIVRIVINEMDFIKTRDEDETANLIWNDSTVQHEKIAELRNYQVRRASIGMHCTSARRLGIGA</sequence>
<accession>Q4S7C2</accession>
<proteinExistence type="predicted"/>
<evidence type="ECO:0000313" key="2">
    <source>
        <dbReference type="EMBL" id="CAG03460.1"/>
    </source>
</evidence>
<dbReference type="EMBL" id="CAAE01014716">
    <property type="protein sequence ID" value="CAG03460.1"/>
    <property type="molecule type" value="Genomic_DNA"/>
</dbReference>
<reference evidence="2" key="2">
    <citation type="submission" date="2004-02" db="EMBL/GenBank/DDBJ databases">
        <authorList>
            <consortium name="Genoscope"/>
            <consortium name="Whitehead Institute Centre for Genome Research"/>
        </authorList>
    </citation>
    <scope>NUCLEOTIDE SEQUENCE</scope>
</reference>
<dbReference type="OrthoDB" id="8933420at2759"/>
<name>Q4S7C2_TETNG</name>
<comment type="caution">
    <text evidence="2">The sequence shown here is derived from an EMBL/GenBank/DDBJ whole genome shotgun (WGS) entry which is preliminary data.</text>
</comment>
<gene>
    <name evidence="2" type="ORF">GSTENG00022857001</name>
</gene>
<dbReference type="KEGG" id="tng:GSTEN00022857G001"/>
<dbReference type="AlphaFoldDB" id="Q4S7C2"/>
<protein>
    <submittedName>
        <fullName evidence="2">(spotted green pufferfish) hypothetical protein</fullName>
    </submittedName>
</protein>
<organism evidence="2">
    <name type="scientific">Tetraodon nigroviridis</name>
    <name type="common">Spotted green pufferfish</name>
    <name type="synonym">Chelonodon nigroviridis</name>
    <dbReference type="NCBI Taxonomy" id="99883"/>
    <lineage>
        <taxon>Eukaryota</taxon>
        <taxon>Metazoa</taxon>
        <taxon>Chordata</taxon>
        <taxon>Craniata</taxon>
        <taxon>Vertebrata</taxon>
        <taxon>Euteleostomi</taxon>
        <taxon>Actinopterygii</taxon>
        <taxon>Neopterygii</taxon>
        <taxon>Teleostei</taxon>
        <taxon>Neoteleostei</taxon>
        <taxon>Acanthomorphata</taxon>
        <taxon>Eupercaria</taxon>
        <taxon>Tetraodontiformes</taxon>
        <taxon>Tetradontoidea</taxon>
        <taxon>Tetraodontidae</taxon>
        <taxon>Tetraodon</taxon>
    </lineage>
</organism>